<dbReference type="GO" id="GO:0005524">
    <property type="term" value="F:ATP binding"/>
    <property type="evidence" value="ECO:0007669"/>
    <property type="project" value="UniProtKB-KW"/>
</dbReference>
<dbReference type="Gene3D" id="3.40.50.10240">
    <property type="entry name" value="Thiamin pyrophosphokinase, catalytic domain"/>
    <property type="match status" value="1"/>
</dbReference>
<reference evidence="7" key="1">
    <citation type="journal article" date="2008" name="Nat. Genet.">
        <title>The Pristionchus pacificus genome provides a unique perspective on nematode lifestyle and parasitism.</title>
        <authorList>
            <person name="Dieterich C."/>
            <person name="Clifton S.W."/>
            <person name="Schuster L.N."/>
            <person name="Chinwalla A."/>
            <person name="Delehaunty K."/>
            <person name="Dinkelacker I."/>
            <person name="Fulton L."/>
            <person name="Fulton R."/>
            <person name="Godfrey J."/>
            <person name="Minx P."/>
            <person name="Mitreva M."/>
            <person name="Roeseler W."/>
            <person name="Tian H."/>
            <person name="Witte H."/>
            <person name="Yang S.P."/>
            <person name="Wilson R.K."/>
            <person name="Sommer R.J."/>
        </authorList>
    </citation>
    <scope>NUCLEOTIDE SEQUENCE [LARGE SCALE GENOMIC DNA]</scope>
    <source>
        <strain evidence="7">PS312</strain>
    </source>
</reference>
<dbReference type="GO" id="GO:0004788">
    <property type="term" value="F:thiamine diphosphokinase activity"/>
    <property type="evidence" value="ECO:0000318"/>
    <property type="project" value="GO_Central"/>
</dbReference>
<dbReference type="SUPFAM" id="SSF63999">
    <property type="entry name" value="Thiamin pyrophosphokinase, catalytic domain"/>
    <property type="match status" value="1"/>
</dbReference>
<dbReference type="InterPro" id="IPR006282">
    <property type="entry name" value="Thi_PPkinase"/>
</dbReference>
<evidence type="ECO:0000256" key="2">
    <source>
        <dbReference type="ARBA" id="ARBA00022741"/>
    </source>
</evidence>
<reference evidence="6" key="2">
    <citation type="submission" date="2022-06" db="UniProtKB">
        <authorList>
            <consortium name="EnsemblMetazoa"/>
        </authorList>
    </citation>
    <scope>IDENTIFICATION</scope>
    <source>
        <strain evidence="6">PS312</strain>
    </source>
</reference>
<dbReference type="Gene3D" id="2.60.120.320">
    <property type="entry name" value="Thiamin pyrophosphokinase, thiamin-binding domain"/>
    <property type="match status" value="1"/>
</dbReference>
<evidence type="ECO:0000256" key="4">
    <source>
        <dbReference type="ARBA" id="ARBA00022840"/>
    </source>
</evidence>
<dbReference type="Pfam" id="PF04263">
    <property type="entry name" value="TPK_catalytic"/>
    <property type="match status" value="1"/>
</dbReference>
<dbReference type="GO" id="GO:0009229">
    <property type="term" value="P:thiamine diphosphate biosynthetic process"/>
    <property type="evidence" value="ECO:0000318"/>
    <property type="project" value="GO_Central"/>
</dbReference>
<evidence type="ECO:0000313" key="6">
    <source>
        <dbReference type="EnsemblMetazoa" id="PPA17858.1"/>
    </source>
</evidence>
<dbReference type="PANTHER" id="PTHR13622">
    <property type="entry name" value="THIAMIN PYROPHOSPHOKINASE"/>
    <property type="match status" value="1"/>
</dbReference>
<keyword evidence="3" id="KW-0418">Kinase</keyword>
<evidence type="ECO:0000256" key="1">
    <source>
        <dbReference type="ARBA" id="ARBA00022679"/>
    </source>
</evidence>
<dbReference type="Proteomes" id="UP000005239">
    <property type="component" value="Unassembled WGS sequence"/>
</dbReference>
<protein>
    <submittedName>
        <fullName evidence="6">Thiamine diphosphokinase</fullName>
    </submittedName>
</protein>
<dbReference type="SMART" id="SM00983">
    <property type="entry name" value="TPK_B1_binding"/>
    <property type="match status" value="1"/>
</dbReference>
<dbReference type="OrthoDB" id="25149at2759"/>
<dbReference type="GO" id="GO:0030975">
    <property type="term" value="F:thiamine binding"/>
    <property type="evidence" value="ECO:0007669"/>
    <property type="project" value="InterPro"/>
</dbReference>
<gene>
    <name evidence="6" type="primary">WBGene00107412</name>
</gene>
<dbReference type="InterPro" id="IPR007373">
    <property type="entry name" value="Thiamin_PyroPKinase_B1-bd"/>
</dbReference>
<dbReference type="NCBIfam" id="TIGR01378">
    <property type="entry name" value="thi_PPkinase"/>
    <property type="match status" value="1"/>
</dbReference>
<keyword evidence="4" id="KW-0067">ATP-binding</keyword>
<dbReference type="AlphaFoldDB" id="A0A2A6C9M9"/>
<name>A0A2A6C9M9_PRIPA</name>
<dbReference type="FunFam" id="3.40.50.10240:FF:000023">
    <property type="entry name" value="Uncharacterized protein"/>
    <property type="match status" value="1"/>
</dbReference>
<accession>A0A8R1YKP8</accession>
<evidence type="ECO:0000259" key="5">
    <source>
        <dbReference type="SMART" id="SM00983"/>
    </source>
</evidence>
<dbReference type="GO" id="GO:0016301">
    <property type="term" value="F:kinase activity"/>
    <property type="evidence" value="ECO:0007669"/>
    <property type="project" value="UniProtKB-KW"/>
</dbReference>
<dbReference type="GO" id="GO:0006772">
    <property type="term" value="P:thiamine metabolic process"/>
    <property type="evidence" value="ECO:0007669"/>
    <property type="project" value="InterPro"/>
</dbReference>
<organism evidence="6 7">
    <name type="scientific">Pristionchus pacificus</name>
    <name type="common">Parasitic nematode worm</name>
    <dbReference type="NCBI Taxonomy" id="54126"/>
    <lineage>
        <taxon>Eukaryota</taxon>
        <taxon>Metazoa</taxon>
        <taxon>Ecdysozoa</taxon>
        <taxon>Nematoda</taxon>
        <taxon>Chromadorea</taxon>
        <taxon>Rhabditida</taxon>
        <taxon>Rhabditina</taxon>
        <taxon>Diplogasteromorpha</taxon>
        <taxon>Diplogasteroidea</taxon>
        <taxon>Neodiplogasteridae</taxon>
        <taxon>Pristionchus</taxon>
    </lineage>
</organism>
<evidence type="ECO:0000313" key="7">
    <source>
        <dbReference type="Proteomes" id="UP000005239"/>
    </source>
</evidence>
<dbReference type="InterPro" id="IPR036371">
    <property type="entry name" value="TPK_B1-bd_sf"/>
</dbReference>
<dbReference type="InterPro" id="IPR007371">
    <property type="entry name" value="TPK_catalytic"/>
</dbReference>
<dbReference type="PANTHER" id="PTHR13622:SF8">
    <property type="entry name" value="THIAMIN PYROPHOSPHOKINASE 1"/>
    <property type="match status" value="1"/>
</dbReference>
<accession>A0A2A6C9M9</accession>
<dbReference type="FunFam" id="2.60.120.320:FF:000001">
    <property type="entry name" value="Thiamine pyrophosphokinase"/>
    <property type="match status" value="1"/>
</dbReference>
<evidence type="ECO:0000256" key="3">
    <source>
        <dbReference type="ARBA" id="ARBA00022777"/>
    </source>
</evidence>
<dbReference type="SUPFAM" id="SSF63862">
    <property type="entry name" value="Thiamin pyrophosphokinase, substrate-binding domain"/>
    <property type="match status" value="1"/>
</dbReference>
<proteinExistence type="predicted"/>
<dbReference type="EnsemblMetazoa" id="PPA17858.1">
    <property type="protein sequence ID" value="PPA17858.1"/>
    <property type="gene ID" value="WBGene00107412"/>
</dbReference>
<keyword evidence="2" id="KW-0547">Nucleotide-binding</keyword>
<dbReference type="Pfam" id="PF04265">
    <property type="entry name" value="TPK_B1_binding"/>
    <property type="match status" value="1"/>
</dbReference>
<dbReference type="InterPro" id="IPR036759">
    <property type="entry name" value="TPK_catalytic_sf"/>
</dbReference>
<keyword evidence="1" id="KW-0808">Transferase</keyword>
<feature type="domain" description="Thiamin pyrophosphokinase thiamin-binding" evidence="5">
    <location>
        <begin position="171"/>
        <end position="237"/>
    </location>
</feature>
<sequence length="256" mass="28021">MGSVVRPLEVFTKTAYRNSCVWLGTCTALSGERPCWQWIWNGADHRIANDNGAVAMEHRVRAAELNCPTIITGNINSLGELTKKFYREKQCHLAQETDECRTDLIACLELLHHAKAAPPNIVLGGLSGRLDHTLATLHSLVQAHSLASGSTPSSPIYVLDGDNLMFCLAQGAHRFHLDRAHLTDVCGIVPITQTETRVTTRGFRWNLDNKPVSFGTLISTSNELASDEISVTNTAPVIITFELLSSITGLDTPPKH</sequence>
<keyword evidence="7" id="KW-1185">Reference proteome</keyword>
<dbReference type="CDD" id="cd07995">
    <property type="entry name" value="TPK"/>
    <property type="match status" value="1"/>
</dbReference>